<protein>
    <submittedName>
        <fullName evidence="2">VOC family protein</fullName>
    </submittedName>
</protein>
<dbReference type="EMBL" id="WMBQ01000001">
    <property type="protein sequence ID" value="MTD94886.1"/>
    <property type="molecule type" value="Genomic_DNA"/>
</dbReference>
<comment type="caution">
    <text evidence="2">The sequence shown here is derived from an EMBL/GenBank/DDBJ whole genome shotgun (WGS) entry which is preliminary data.</text>
</comment>
<sequence>MAEEDITASIEVYLTVANALEAIAFYEKAFGAKVAYKELTPEGRVQHATLVAFGGHFMLSDYFPDYITDVAPRAADSMGSMTVQINLATPLEVDGAIARAVGAGATATAPASDTFWVMRYGRVRDPFGYVWAFSAPLPLGL</sequence>
<dbReference type="AlphaFoldDB" id="A0A6I3KM27"/>
<name>A0A6I3KM27_9HYPH</name>
<organism evidence="2 3">
    <name type="scientific">Hyphomicrobium album</name>
    <dbReference type="NCBI Taxonomy" id="2665159"/>
    <lineage>
        <taxon>Bacteria</taxon>
        <taxon>Pseudomonadati</taxon>
        <taxon>Pseudomonadota</taxon>
        <taxon>Alphaproteobacteria</taxon>
        <taxon>Hyphomicrobiales</taxon>
        <taxon>Hyphomicrobiaceae</taxon>
        <taxon>Hyphomicrobium</taxon>
    </lineage>
</organism>
<accession>A0A6I3KM27</accession>
<dbReference type="Gene3D" id="3.30.720.120">
    <property type="match status" value="1"/>
</dbReference>
<evidence type="ECO:0000313" key="2">
    <source>
        <dbReference type="EMBL" id="MTD94886.1"/>
    </source>
</evidence>
<dbReference type="PANTHER" id="PTHR34109">
    <property type="entry name" value="BNAUNNG04460D PROTEIN-RELATED"/>
    <property type="match status" value="1"/>
</dbReference>
<feature type="domain" description="VOC" evidence="1">
    <location>
        <begin position="6"/>
        <end position="136"/>
    </location>
</feature>
<dbReference type="InterPro" id="IPR029068">
    <property type="entry name" value="Glyas_Bleomycin-R_OHBP_Dase"/>
</dbReference>
<proteinExistence type="predicted"/>
<dbReference type="SUPFAM" id="SSF54593">
    <property type="entry name" value="Glyoxalase/Bleomycin resistance protein/Dihydroxybiphenyl dioxygenase"/>
    <property type="match status" value="1"/>
</dbReference>
<dbReference type="PANTHER" id="PTHR34109:SF1">
    <property type="entry name" value="VOC DOMAIN-CONTAINING PROTEIN"/>
    <property type="match status" value="1"/>
</dbReference>
<dbReference type="InterPro" id="IPR037523">
    <property type="entry name" value="VOC_core"/>
</dbReference>
<dbReference type="InterPro" id="IPR004360">
    <property type="entry name" value="Glyas_Fos-R_dOase_dom"/>
</dbReference>
<dbReference type="PROSITE" id="PS51819">
    <property type="entry name" value="VOC"/>
    <property type="match status" value="1"/>
</dbReference>
<evidence type="ECO:0000313" key="3">
    <source>
        <dbReference type="Proteomes" id="UP000440694"/>
    </source>
</evidence>
<gene>
    <name evidence="2" type="ORF">GIW81_11140</name>
</gene>
<keyword evidence="3" id="KW-1185">Reference proteome</keyword>
<dbReference type="RefSeq" id="WP_154739254.1">
    <property type="nucleotide sequence ID" value="NZ_WMBQ01000001.1"/>
</dbReference>
<evidence type="ECO:0000259" key="1">
    <source>
        <dbReference type="PROSITE" id="PS51819"/>
    </source>
</evidence>
<dbReference type="Proteomes" id="UP000440694">
    <property type="component" value="Unassembled WGS sequence"/>
</dbReference>
<dbReference type="Gene3D" id="3.30.720.110">
    <property type="match status" value="1"/>
</dbReference>
<reference evidence="2 3" key="1">
    <citation type="submission" date="2019-11" db="EMBL/GenBank/DDBJ databases">
        <title>Identification of a novel strain.</title>
        <authorList>
            <person name="Xu Q."/>
            <person name="Wang G."/>
        </authorList>
    </citation>
    <scope>NUCLEOTIDE SEQUENCE [LARGE SCALE GENOMIC DNA]</scope>
    <source>
        <strain evidence="3">xq</strain>
    </source>
</reference>
<dbReference type="Pfam" id="PF00903">
    <property type="entry name" value="Glyoxalase"/>
    <property type="match status" value="1"/>
</dbReference>